<dbReference type="EMBL" id="REGN01005948">
    <property type="protein sequence ID" value="RNA11444.1"/>
    <property type="molecule type" value="Genomic_DNA"/>
</dbReference>
<keyword evidence="2" id="KW-1185">Reference proteome</keyword>
<comment type="caution">
    <text evidence="1">The sequence shown here is derived from an EMBL/GenBank/DDBJ whole genome shotgun (WGS) entry which is preliminary data.</text>
</comment>
<dbReference type="AlphaFoldDB" id="A0A3M7QJX5"/>
<proteinExistence type="predicted"/>
<name>A0A3M7QJX5_BRAPC</name>
<evidence type="ECO:0000313" key="1">
    <source>
        <dbReference type="EMBL" id="RNA11444.1"/>
    </source>
</evidence>
<sequence length="59" mass="7217">MEKIQSHKFPKSWNTGSNRKLEILLEKITLYVCTRPYQSRFGFDFFIVKNRYKLVEMKK</sequence>
<reference evidence="1 2" key="1">
    <citation type="journal article" date="2018" name="Sci. Rep.">
        <title>Genomic signatures of local adaptation to the degree of environmental predictability in rotifers.</title>
        <authorList>
            <person name="Franch-Gras L."/>
            <person name="Hahn C."/>
            <person name="Garcia-Roger E.M."/>
            <person name="Carmona M.J."/>
            <person name="Serra M."/>
            <person name="Gomez A."/>
        </authorList>
    </citation>
    <scope>NUCLEOTIDE SEQUENCE [LARGE SCALE GENOMIC DNA]</scope>
    <source>
        <strain evidence="1">HYR1</strain>
    </source>
</reference>
<organism evidence="1 2">
    <name type="scientific">Brachionus plicatilis</name>
    <name type="common">Marine rotifer</name>
    <name type="synonym">Brachionus muelleri</name>
    <dbReference type="NCBI Taxonomy" id="10195"/>
    <lineage>
        <taxon>Eukaryota</taxon>
        <taxon>Metazoa</taxon>
        <taxon>Spiralia</taxon>
        <taxon>Gnathifera</taxon>
        <taxon>Rotifera</taxon>
        <taxon>Eurotatoria</taxon>
        <taxon>Monogononta</taxon>
        <taxon>Pseudotrocha</taxon>
        <taxon>Ploima</taxon>
        <taxon>Brachionidae</taxon>
        <taxon>Brachionus</taxon>
    </lineage>
</organism>
<evidence type="ECO:0000313" key="2">
    <source>
        <dbReference type="Proteomes" id="UP000276133"/>
    </source>
</evidence>
<dbReference type="Proteomes" id="UP000276133">
    <property type="component" value="Unassembled WGS sequence"/>
</dbReference>
<protein>
    <submittedName>
        <fullName evidence="1">Uncharacterized protein</fullName>
    </submittedName>
</protein>
<gene>
    <name evidence="1" type="ORF">BpHYR1_009888</name>
</gene>
<accession>A0A3M7QJX5</accession>